<dbReference type="Pfam" id="PF07875">
    <property type="entry name" value="Coat_F"/>
    <property type="match status" value="1"/>
</dbReference>
<keyword evidence="4" id="KW-0167">Capsid protein</keyword>
<dbReference type="GO" id="GO:0030435">
    <property type="term" value="P:sporulation resulting in formation of a cellular spore"/>
    <property type="evidence" value="ECO:0007669"/>
    <property type="project" value="UniProtKB-KW"/>
</dbReference>
<comment type="similarity">
    <text evidence="3">Belongs to the CotF family.</text>
</comment>
<organism evidence="4 5">
    <name type="scientific">Niallia taxi</name>
    <dbReference type="NCBI Taxonomy" id="2499688"/>
    <lineage>
        <taxon>Bacteria</taxon>
        <taxon>Bacillati</taxon>
        <taxon>Bacillota</taxon>
        <taxon>Bacilli</taxon>
        <taxon>Bacillales</taxon>
        <taxon>Bacillaceae</taxon>
        <taxon>Niallia</taxon>
    </lineage>
</organism>
<dbReference type="Gene3D" id="1.20.1260.10">
    <property type="match status" value="1"/>
</dbReference>
<evidence type="ECO:0000256" key="2">
    <source>
        <dbReference type="ARBA" id="ARBA00024325"/>
    </source>
</evidence>
<keyword evidence="4" id="KW-0946">Virion</keyword>
<protein>
    <submittedName>
        <fullName evidence="4">Spore coat protein</fullName>
    </submittedName>
</protein>
<accession>A0A3S2W489</accession>
<gene>
    <name evidence="4" type="ORF">EM808_13220</name>
</gene>
<dbReference type="InterPro" id="IPR012347">
    <property type="entry name" value="Ferritin-like"/>
</dbReference>
<dbReference type="EMBL" id="RZTZ01000004">
    <property type="protein sequence ID" value="RVT62715.1"/>
    <property type="molecule type" value="Genomic_DNA"/>
</dbReference>
<proteinExistence type="inferred from homology"/>
<dbReference type="PANTHER" id="PTHR39183">
    <property type="entry name" value="SPORE COAT PROTEIN F-LIKE PROTEIN YHCQ"/>
    <property type="match status" value="1"/>
</dbReference>
<dbReference type="PANTHER" id="PTHR39183:SF1">
    <property type="entry name" value="SPORE COAT PROTEIN F-LIKE PROTEIN YHCQ"/>
    <property type="match status" value="1"/>
</dbReference>
<evidence type="ECO:0000256" key="3">
    <source>
        <dbReference type="ARBA" id="ARBA00024344"/>
    </source>
</evidence>
<name>A0A3S2W489_9BACI</name>
<comment type="subcellular location">
    <subcellularLocation>
        <location evidence="2">Spore coat</location>
    </subcellularLocation>
</comment>
<reference evidence="4 5" key="1">
    <citation type="submission" date="2019-01" db="EMBL/GenBank/DDBJ databases">
        <title>Bacillus sp. M5HDSG1-1, whole genome shotgun sequence.</title>
        <authorList>
            <person name="Tuo L."/>
        </authorList>
    </citation>
    <scope>NUCLEOTIDE SEQUENCE [LARGE SCALE GENOMIC DNA]</scope>
    <source>
        <strain evidence="4 5">M5HDSG1-1</strain>
    </source>
</reference>
<evidence type="ECO:0000313" key="5">
    <source>
        <dbReference type="Proteomes" id="UP000288024"/>
    </source>
</evidence>
<keyword evidence="5" id="KW-1185">Reference proteome</keyword>
<dbReference type="InterPro" id="IPR012851">
    <property type="entry name" value="Spore_coat_CotF-like"/>
</dbReference>
<dbReference type="Proteomes" id="UP000288024">
    <property type="component" value="Unassembled WGS sequence"/>
</dbReference>
<evidence type="ECO:0000256" key="1">
    <source>
        <dbReference type="ARBA" id="ARBA00022969"/>
    </source>
</evidence>
<sequence length="102" mass="11217">MNGFMQNLVGLGDITDQVIATDLLISAKSGIKNYAFAITEAATPEVREVLNKQLHDAINLHSKISDYMVTNGYYYPADVNEQLQVDLQTADTALSLPNKQSQ</sequence>
<keyword evidence="1" id="KW-0749">Sporulation</keyword>
<dbReference type="AlphaFoldDB" id="A0A3S2W489"/>
<comment type="caution">
    <text evidence="4">The sequence shown here is derived from an EMBL/GenBank/DDBJ whole genome shotgun (WGS) entry which is preliminary data.</text>
</comment>
<dbReference type="RefSeq" id="WP_127738666.1">
    <property type="nucleotide sequence ID" value="NZ_RZTZ01000004.1"/>
</dbReference>
<evidence type="ECO:0000313" key="4">
    <source>
        <dbReference type="EMBL" id="RVT62715.1"/>
    </source>
</evidence>